<dbReference type="RefSeq" id="WP_377100450.1">
    <property type="nucleotide sequence ID" value="NZ_JBHTHU010000006.1"/>
</dbReference>
<dbReference type="PANTHER" id="PTHR43179:SF12">
    <property type="entry name" value="GALACTOFURANOSYLTRANSFERASE GLFT2"/>
    <property type="match status" value="1"/>
</dbReference>
<dbReference type="SUPFAM" id="SSF53448">
    <property type="entry name" value="Nucleotide-diphospho-sugar transferases"/>
    <property type="match status" value="1"/>
</dbReference>
<dbReference type="Gene3D" id="3.90.550.10">
    <property type="entry name" value="Spore Coat Polysaccharide Biosynthesis Protein SpsA, Chain A"/>
    <property type="match status" value="1"/>
</dbReference>
<proteinExistence type="inferred from homology"/>
<reference evidence="6" key="1">
    <citation type="journal article" date="2019" name="Int. J. Syst. Evol. Microbiol.">
        <title>The Global Catalogue of Microorganisms (GCM) 10K type strain sequencing project: providing services to taxonomists for standard genome sequencing and annotation.</title>
        <authorList>
            <consortium name="The Broad Institute Genomics Platform"/>
            <consortium name="The Broad Institute Genome Sequencing Center for Infectious Disease"/>
            <person name="Wu L."/>
            <person name="Ma J."/>
        </authorList>
    </citation>
    <scope>NUCLEOTIDE SEQUENCE [LARGE SCALE GENOMIC DNA]</scope>
    <source>
        <strain evidence="6">CCUG 63418</strain>
    </source>
</reference>
<dbReference type="EMBL" id="JBHTHU010000006">
    <property type="protein sequence ID" value="MFD0750834.1"/>
    <property type="molecule type" value="Genomic_DNA"/>
</dbReference>
<dbReference type="GO" id="GO:0016757">
    <property type="term" value="F:glycosyltransferase activity"/>
    <property type="evidence" value="ECO:0007669"/>
    <property type="project" value="UniProtKB-KW"/>
</dbReference>
<comment type="similarity">
    <text evidence="1">Belongs to the glycosyltransferase 2 family.</text>
</comment>
<evidence type="ECO:0000256" key="3">
    <source>
        <dbReference type="ARBA" id="ARBA00022679"/>
    </source>
</evidence>
<evidence type="ECO:0000256" key="2">
    <source>
        <dbReference type="ARBA" id="ARBA00022676"/>
    </source>
</evidence>
<evidence type="ECO:0000259" key="4">
    <source>
        <dbReference type="Pfam" id="PF00535"/>
    </source>
</evidence>
<sequence>MPKQVALILLNWNTPDYTAACIQSLKQYCDEQLFDIIVADNGSTDDSLATLQTRFPGVKFIDNGGNLGFAEGNNRALTYSIDNGYTYSLLINTDTIVDEDIVTALSLHLNSHPNAAAVQPAIYWMHDRSKIWNGEGNFNAVTGVVRSDTNTPGANAITSFKKAKWVTGCCVLLRNSALKKSGLLNKQFFLYFEDVELSYRLAANGYELHYLPSVKIYHEAGVSAKVSAPKKEGHLNPVIHYYVSRNHIWFLRKYGSAAFLPVNALRNALYYGALYVYFKLRGRNQKASNLIRGLKDGLLTPKNLIWPTDIDNINNR</sequence>
<evidence type="ECO:0000313" key="6">
    <source>
        <dbReference type="Proteomes" id="UP001596958"/>
    </source>
</evidence>
<dbReference type="EC" id="2.4.-.-" evidence="5"/>
<dbReference type="Proteomes" id="UP001596958">
    <property type="component" value="Unassembled WGS sequence"/>
</dbReference>
<evidence type="ECO:0000256" key="1">
    <source>
        <dbReference type="ARBA" id="ARBA00006739"/>
    </source>
</evidence>
<dbReference type="Pfam" id="PF00535">
    <property type="entry name" value="Glycos_transf_2"/>
    <property type="match status" value="1"/>
</dbReference>
<feature type="domain" description="Glycosyltransferase 2-like" evidence="4">
    <location>
        <begin position="11"/>
        <end position="179"/>
    </location>
</feature>
<dbReference type="CDD" id="cd04186">
    <property type="entry name" value="GT_2_like_c"/>
    <property type="match status" value="1"/>
</dbReference>
<dbReference type="PANTHER" id="PTHR43179">
    <property type="entry name" value="RHAMNOSYLTRANSFERASE WBBL"/>
    <property type="match status" value="1"/>
</dbReference>
<accession>A0ABW2YZ14</accession>
<gene>
    <name evidence="5" type="ORF">ACFQZS_11830</name>
</gene>
<name>A0ABW2YZ14_9SPHI</name>
<keyword evidence="6" id="KW-1185">Reference proteome</keyword>
<dbReference type="InterPro" id="IPR001173">
    <property type="entry name" value="Glyco_trans_2-like"/>
</dbReference>
<dbReference type="InterPro" id="IPR029044">
    <property type="entry name" value="Nucleotide-diphossugar_trans"/>
</dbReference>
<organism evidence="5 6">
    <name type="scientific">Mucilaginibacter calamicampi</name>
    <dbReference type="NCBI Taxonomy" id="1302352"/>
    <lineage>
        <taxon>Bacteria</taxon>
        <taxon>Pseudomonadati</taxon>
        <taxon>Bacteroidota</taxon>
        <taxon>Sphingobacteriia</taxon>
        <taxon>Sphingobacteriales</taxon>
        <taxon>Sphingobacteriaceae</taxon>
        <taxon>Mucilaginibacter</taxon>
    </lineage>
</organism>
<comment type="caution">
    <text evidence="5">The sequence shown here is derived from an EMBL/GenBank/DDBJ whole genome shotgun (WGS) entry which is preliminary data.</text>
</comment>
<protein>
    <submittedName>
        <fullName evidence="5">Glycosyltransferase family 2 protein</fullName>
        <ecNumber evidence="5">2.4.-.-</ecNumber>
    </submittedName>
</protein>
<evidence type="ECO:0000313" key="5">
    <source>
        <dbReference type="EMBL" id="MFD0750834.1"/>
    </source>
</evidence>
<keyword evidence="3 5" id="KW-0808">Transferase</keyword>
<keyword evidence="2 5" id="KW-0328">Glycosyltransferase</keyword>